<evidence type="ECO:0000259" key="3">
    <source>
        <dbReference type="Pfam" id="PF13635"/>
    </source>
</evidence>
<feature type="domain" description="AAA" evidence="2">
    <location>
        <begin position="21"/>
        <end position="129"/>
    </location>
</feature>
<comment type="caution">
    <text evidence="4">The sequence shown here is derived from an EMBL/GenBank/DDBJ whole genome shotgun (WGS) entry which is preliminary data.</text>
</comment>
<feature type="non-terminal residue" evidence="4">
    <location>
        <position position="374"/>
    </location>
</feature>
<gene>
    <name evidence="4" type="ORF">JYT35_00555</name>
</gene>
<accession>A0ABS3AQ30</accession>
<dbReference type="PANTHER" id="PTHR43566">
    <property type="entry name" value="CONSERVED PROTEIN"/>
    <property type="match status" value="1"/>
</dbReference>
<dbReference type="Pfam" id="PF13173">
    <property type="entry name" value="AAA_14"/>
    <property type="match status" value="1"/>
</dbReference>
<dbReference type="InterPro" id="IPR025420">
    <property type="entry name" value="DUF4143"/>
</dbReference>
<dbReference type="Proteomes" id="UP000724964">
    <property type="component" value="Unassembled WGS sequence"/>
</dbReference>
<evidence type="ECO:0000259" key="2">
    <source>
        <dbReference type="Pfam" id="PF13173"/>
    </source>
</evidence>
<keyword evidence="4" id="KW-0547">Nucleotide-binding</keyword>
<organism evidence="4 5">
    <name type="scientific">Acidimicrobium ferrooxidans</name>
    <dbReference type="NCBI Taxonomy" id="53635"/>
    <lineage>
        <taxon>Bacteria</taxon>
        <taxon>Bacillati</taxon>
        <taxon>Actinomycetota</taxon>
        <taxon>Acidimicrobiia</taxon>
        <taxon>Acidimicrobiales</taxon>
        <taxon>Acidimicrobiaceae</taxon>
        <taxon>Acidimicrobium</taxon>
    </lineage>
</organism>
<feature type="domain" description="DUF4143" evidence="3">
    <location>
        <begin position="202"/>
        <end position="372"/>
    </location>
</feature>
<dbReference type="EMBL" id="JAFIUH010000006">
    <property type="protein sequence ID" value="MBN4059589.1"/>
    <property type="molecule type" value="Genomic_DNA"/>
</dbReference>
<evidence type="ECO:0000313" key="5">
    <source>
        <dbReference type="Proteomes" id="UP000724964"/>
    </source>
</evidence>
<name>A0ABS3AQ30_9ACTN</name>
<keyword evidence="4" id="KW-0067">ATP-binding</keyword>
<proteinExistence type="predicted"/>
<protein>
    <submittedName>
        <fullName evidence="4">ATP-binding protein</fullName>
    </submittedName>
</protein>
<dbReference type="InterPro" id="IPR041682">
    <property type="entry name" value="AAA_14"/>
</dbReference>
<sequence>MKYRPRIVDLELDELLTGLPAISLEGPKAVGKTESAQRRAATTHRLDDPGQHDLFSAAPERLTSGDPPVLIDEWQRLPIAWDLVRRAVDADPSPARFILTGSATPTNTPTHSGAGRIVTVRMRPMSLAERGIETPTVRLGDLLRGDHPEVSGNTSVSLENYADEITRSGFPAIRELSGRLLRSQLDGYLDRIVEREFTEAGHNVRNQGALRRWMTAYAAASSTTASFETIRDAASSGESDKPAKSTTLPYRATLEQLWMIEEVTAWTPSRNRLRRLARSPVHQLADPALAARLLGVDTEALIGGTAAGPTMPRDGTLLGALFESLVTLSVRTYAQANEARVHHLRTRAGEHEIDLIIERGDGRIVALEVKLSAT</sequence>
<evidence type="ECO:0000313" key="4">
    <source>
        <dbReference type="EMBL" id="MBN4059589.1"/>
    </source>
</evidence>
<reference evidence="4" key="1">
    <citation type="submission" date="2021-02" db="EMBL/GenBank/DDBJ databases">
        <title>Activity-based single-cell genomes from oceanic crustal fluid captures similar information to metagenomic and metatranscriptomic surveys with orders of magnitude less sampling.</title>
        <authorList>
            <person name="D'Angelo T.S."/>
            <person name="Orcutt B.N."/>
        </authorList>
    </citation>
    <scope>NUCLEOTIDE SEQUENCE [LARGE SCALE GENOMIC DNA]</scope>
    <source>
        <strain evidence="4">AH-315-J10</strain>
    </source>
</reference>
<dbReference type="PANTHER" id="PTHR43566:SF2">
    <property type="entry name" value="DUF4143 DOMAIN-CONTAINING PROTEIN"/>
    <property type="match status" value="1"/>
</dbReference>
<evidence type="ECO:0000256" key="1">
    <source>
        <dbReference type="SAM" id="MobiDB-lite"/>
    </source>
</evidence>
<keyword evidence="5" id="KW-1185">Reference proteome</keyword>
<dbReference type="Pfam" id="PF13635">
    <property type="entry name" value="DUF4143"/>
    <property type="match status" value="1"/>
</dbReference>
<feature type="region of interest" description="Disordered" evidence="1">
    <location>
        <begin position="28"/>
        <end position="53"/>
    </location>
</feature>
<dbReference type="GO" id="GO:0005524">
    <property type="term" value="F:ATP binding"/>
    <property type="evidence" value="ECO:0007669"/>
    <property type="project" value="UniProtKB-KW"/>
</dbReference>